<keyword evidence="4" id="KW-1185">Reference proteome</keyword>
<feature type="compositionally biased region" description="Low complexity" evidence="1">
    <location>
        <begin position="201"/>
        <end position="317"/>
    </location>
</feature>
<evidence type="ECO:0000256" key="1">
    <source>
        <dbReference type="SAM" id="MobiDB-lite"/>
    </source>
</evidence>
<dbReference type="EMBL" id="CABFNS010000731">
    <property type="protein sequence ID" value="VUC25184.1"/>
    <property type="molecule type" value="Genomic_DNA"/>
</dbReference>
<organism evidence="3 4">
    <name type="scientific">Bionectria ochroleuca</name>
    <name type="common">Gliocladium roseum</name>
    <dbReference type="NCBI Taxonomy" id="29856"/>
    <lineage>
        <taxon>Eukaryota</taxon>
        <taxon>Fungi</taxon>
        <taxon>Dikarya</taxon>
        <taxon>Ascomycota</taxon>
        <taxon>Pezizomycotina</taxon>
        <taxon>Sordariomycetes</taxon>
        <taxon>Hypocreomycetidae</taxon>
        <taxon>Hypocreales</taxon>
        <taxon>Bionectriaceae</taxon>
        <taxon>Clonostachys</taxon>
    </lineage>
</organism>
<protein>
    <recommendedName>
        <fullName evidence="5">CBM-cenC domain-containing protein</fullName>
    </recommendedName>
</protein>
<evidence type="ECO:0000256" key="2">
    <source>
        <dbReference type="SAM" id="SignalP"/>
    </source>
</evidence>
<feature type="region of interest" description="Disordered" evidence="1">
    <location>
        <begin position="198"/>
        <end position="336"/>
    </location>
</feature>
<evidence type="ECO:0008006" key="5">
    <source>
        <dbReference type="Google" id="ProtNLM"/>
    </source>
</evidence>
<dbReference type="Gene3D" id="2.60.120.260">
    <property type="entry name" value="Galactose-binding domain-like"/>
    <property type="match status" value="1"/>
</dbReference>
<evidence type="ECO:0000313" key="4">
    <source>
        <dbReference type="Proteomes" id="UP000766486"/>
    </source>
</evidence>
<sequence length="336" mass="34622">MRSSPFIQSILLAAISVVPAAAITSLPASCGTNLFANPSFENGVTTGWTYQYFTPGESTDQHSDGAKSMLMLTSPSANNFGQTVYGLDITQSYDISIDYKAIVNPSAAAGFTCYLMVYLSIPQGFIYQSGPLKFTADGNDKGFSTLKASGMRLPYPSGVFVGFNVYCMAPAGGSMTGTGTLYFDNAIIASPCPVSTSTDISTPSAPVSTPSAPVSTPSTDLASSTPTPVASSTTEEPSTTPAAAPSTTPSASTPGTDVVTPTVTTPDASITTPVATPTTLSTVTTPISSTESSVSDLSSTTSTPTDLASAPTPTPSRRPCRSRRMRRSEPVSEIEL</sequence>
<accession>A0ABY6U285</accession>
<proteinExistence type="predicted"/>
<evidence type="ECO:0000313" key="3">
    <source>
        <dbReference type="EMBL" id="VUC25184.1"/>
    </source>
</evidence>
<name>A0ABY6U285_BIOOC</name>
<comment type="caution">
    <text evidence="3">The sequence shown here is derived from an EMBL/GenBank/DDBJ whole genome shotgun (WGS) entry which is preliminary data.</text>
</comment>
<dbReference type="Proteomes" id="UP000766486">
    <property type="component" value="Unassembled WGS sequence"/>
</dbReference>
<gene>
    <name evidence="3" type="ORF">CLO192961_LOCUS158663</name>
</gene>
<feature type="chain" id="PRO_5047430276" description="CBM-cenC domain-containing protein" evidence="2">
    <location>
        <begin position="23"/>
        <end position="336"/>
    </location>
</feature>
<reference evidence="3 4" key="1">
    <citation type="submission" date="2019-06" db="EMBL/GenBank/DDBJ databases">
        <authorList>
            <person name="Broberg M."/>
        </authorList>
    </citation>
    <scope>NUCLEOTIDE SEQUENCE [LARGE SCALE GENOMIC DNA]</scope>
</reference>
<keyword evidence="2" id="KW-0732">Signal</keyword>
<feature type="signal peptide" evidence="2">
    <location>
        <begin position="1"/>
        <end position="22"/>
    </location>
</feature>